<protein>
    <submittedName>
        <fullName evidence="4">Class I SAM-dependent methyltransferase</fullName>
        <ecNumber evidence="4">2.1.1.-</ecNumber>
    </submittedName>
</protein>
<accession>A0ABW4KRG5</accession>
<dbReference type="InterPro" id="IPR029063">
    <property type="entry name" value="SAM-dependent_MTases_sf"/>
</dbReference>
<dbReference type="EC" id="2.1.1.-" evidence="4"/>
<comment type="caution">
    <text evidence="4">The sequence shown here is derived from an EMBL/GenBank/DDBJ whole genome shotgun (WGS) entry which is preliminary data.</text>
</comment>
<dbReference type="InterPro" id="IPR050602">
    <property type="entry name" value="Malonyl-ACP_OMT"/>
</dbReference>
<keyword evidence="1 4" id="KW-0489">Methyltransferase</keyword>
<dbReference type="GO" id="GO:0032259">
    <property type="term" value="P:methylation"/>
    <property type="evidence" value="ECO:0007669"/>
    <property type="project" value="UniProtKB-KW"/>
</dbReference>
<dbReference type="GO" id="GO:0008168">
    <property type="term" value="F:methyltransferase activity"/>
    <property type="evidence" value="ECO:0007669"/>
    <property type="project" value="UniProtKB-KW"/>
</dbReference>
<keyword evidence="2 4" id="KW-0808">Transferase</keyword>
<dbReference type="PANTHER" id="PTHR13090:SF1">
    <property type="entry name" value="ARGININE-HYDROXYLASE NDUFAF5, MITOCHONDRIAL"/>
    <property type="match status" value="1"/>
</dbReference>
<dbReference type="InterPro" id="IPR013216">
    <property type="entry name" value="Methyltransf_11"/>
</dbReference>
<dbReference type="RefSeq" id="WP_147911830.1">
    <property type="nucleotide sequence ID" value="NZ_JBHUEJ010000015.1"/>
</dbReference>
<name>A0ABW4KRG5_9BURK</name>
<proteinExistence type="predicted"/>
<dbReference type="Proteomes" id="UP001597304">
    <property type="component" value="Unassembled WGS sequence"/>
</dbReference>
<keyword evidence="5" id="KW-1185">Reference proteome</keyword>
<evidence type="ECO:0000259" key="3">
    <source>
        <dbReference type="Pfam" id="PF08241"/>
    </source>
</evidence>
<dbReference type="PANTHER" id="PTHR13090">
    <property type="entry name" value="ARGININE-HYDROXYLASE NDUFAF5, MITOCHONDRIAL"/>
    <property type="match status" value="1"/>
</dbReference>
<feature type="domain" description="Methyltransferase type 11" evidence="3">
    <location>
        <begin position="105"/>
        <end position="154"/>
    </location>
</feature>
<sequence length="306" mass="34472">MPADRPPTLDPVAAERWATSAWTASPWLHEEVARRMAERLEVIRLPVQQWADWEPERGGLGGHALVAQHYPNAKCYWVSGQYESAQDASKNIVKPWWKRWATTPRASREEHVTAPPDGSVQLVWANMLAHHVAKPDELLGAWHRALSVDGFVLFSCLGPDTLKELRALYARRGWPPPAHEFTDMHDWGDQLAAAGFAEPVMDMETLTLQFETPERMLTELRELGRNLGVGRFPGLRGRGWRDTLLSELDLGLRAPAGAGPMTLSFEVIYGHALKPAPRHSLTGETHIALDDLRTSLRQRKRKYPPV</sequence>
<dbReference type="Pfam" id="PF08241">
    <property type="entry name" value="Methyltransf_11"/>
    <property type="match status" value="1"/>
</dbReference>
<evidence type="ECO:0000313" key="4">
    <source>
        <dbReference type="EMBL" id="MFD1710058.1"/>
    </source>
</evidence>
<evidence type="ECO:0000313" key="5">
    <source>
        <dbReference type="Proteomes" id="UP001597304"/>
    </source>
</evidence>
<dbReference type="Gene3D" id="3.40.50.150">
    <property type="entry name" value="Vaccinia Virus protein VP39"/>
    <property type="match status" value="1"/>
</dbReference>
<organism evidence="4 5">
    <name type="scientific">Ottowia flava</name>
    <dbReference type="NCBI Taxonomy" id="2675430"/>
    <lineage>
        <taxon>Bacteria</taxon>
        <taxon>Pseudomonadati</taxon>
        <taxon>Pseudomonadota</taxon>
        <taxon>Betaproteobacteria</taxon>
        <taxon>Burkholderiales</taxon>
        <taxon>Comamonadaceae</taxon>
        <taxon>Ottowia</taxon>
    </lineage>
</organism>
<evidence type="ECO:0000256" key="1">
    <source>
        <dbReference type="ARBA" id="ARBA00022603"/>
    </source>
</evidence>
<dbReference type="EMBL" id="JBHUEJ010000015">
    <property type="protein sequence ID" value="MFD1710058.1"/>
    <property type="molecule type" value="Genomic_DNA"/>
</dbReference>
<reference evidence="5" key="1">
    <citation type="journal article" date="2019" name="Int. J. Syst. Evol. Microbiol.">
        <title>The Global Catalogue of Microorganisms (GCM) 10K type strain sequencing project: providing services to taxonomists for standard genome sequencing and annotation.</title>
        <authorList>
            <consortium name="The Broad Institute Genomics Platform"/>
            <consortium name="The Broad Institute Genome Sequencing Center for Infectious Disease"/>
            <person name="Wu L."/>
            <person name="Ma J."/>
        </authorList>
    </citation>
    <scope>NUCLEOTIDE SEQUENCE [LARGE SCALE GENOMIC DNA]</scope>
    <source>
        <strain evidence="5">LMG 29247</strain>
    </source>
</reference>
<dbReference type="SUPFAM" id="SSF53335">
    <property type="entry name" value="S-adenosyl-L-methionine-dependent methyltransferases"/>
    <property type="match status" value="1"/>
</dbReference>
<gene>
    <name evidence="4" type="ORF">ACFSF0_05545</name>
</gene>
<evidence type="ECO:0000256" key="2">
    <source>
        <dbReference type="ARBA" id="ARBA00022679"/>
    </source>
</evidence>